<protein>
    <submittedName>
        <fullName evidence="1">Uncharacterized protein</fullName>
    </submittedName>
</protein>
<evidence type="ECO:0000313" key="2">
    <source>
        <dbReference type="Proteomes" id="UP000008207"/>
    </source>
</evidence>
<dbReference type="AlphaFoldDB" id="B8IF97"/>
<evidence type="ECO:0000313" key="1">
    <source>
        <dbReference type="EMBL" id="ACL55808.1"/>
    </source>
</evidence>
<reference evidence="1 2" key="1">
    <citation type="submission" date="2009-01" db="EMBL/GenBank/DDBJ databases">
        <title>Complete sequence of chromosome of Methylobacterium nodulans ORS 2060.</title>
        <authorList>
            <consortium name="US DOE Joint Genome Institute"/>
            <person name="Lucas S."/>
            <person name="Copeland A."/>
            <person name="Lapidus A."/>
            <person name="Glavina del Rio T."/>
            <person name="Dalin E."/>
            <person name="Tice H."/>
            <person name="Bruce D."/>
            <person name="Goodwin L."/>
            <person name="Pitluck S."/>
            <person name="Sims D."/>
            <person name="Brettin T."/>
            <person name="Detter J.C."/>
            <person name="Han C."/>
            <person name="Larimer F."/>
            <person name="Land M."/>
            <person name="Hauser L."/>
            <person name="Kyrpides N."/>
            <person name="Ivanova N."/>
            <person name="Marx C.J."/>
            <person name="Richardson P."/>
        </authorList>
    </citation>
    <scope>NUCLEOTIDE SEQUENCE [LARGE SCALE GENOMIC DNA]</scope>
    <source>
        <strain evidence="2">LMG 21967 / CNCM I-2342 / ORS 2060</strain>
    </source>
</reference>
<organism evidence="1 2">
    <name type="scientific">Methylobacterium nodulans (strain LMG 21967 / CNCM I-2342 / ORS 2060)</name>
    <dbReference type="NCBI Taxonomy" id="460265"/>
    <lineage>
        <taxon>Bacteria</taxon>
        <taxon>Pseudomonadati</taxon>
        <taxon>Pseudomonadota</taxon>
        <taxon>Alphaproteobacteria</taxon>
        <taxon>Hyphomicrobiales</taxon>
        <taxon>Methylobacteriaceae</taxon>
        <taxon>Methylobacterium</taxon>
    </lineage>
</organism>
<dbReference type="Proteomes" id="UP000008207">
    <property type="component" value="Chromosome"/>
</dbReference>
<name>B8IF97_METNO</name>
<gene>
    <name evidence="1" type="ordered locus">Mnod_0777</name>
</gene>
<accession>B8IF97</accession>
<proteinExistence type="predicted"/>
<dbReference type="HOGENOM" id="CLU_3404353_0_0_5"/>
<dbReference type="KEGG" id="mno:Mnod_0777"/>
<keyword evidence="2" id="KW-1185">Reference proteome</keyword>
<dbReference type="EMBL" id="CP001349">
    <property type="protein sequence ID" value="ACL55808.1"/>
    <property type="molecule type" value="Genomic_DNA"/>
</dbReference>
<sequence>MRSLTLAAALGRYDWPASRFDPGRKPPVPP</sequence>